<keyword evidence="1" id="KW-0812">Transmembrane</keyword>
<evidence type="ECO:0000313" key="3">
    <source>
        <dbReference type="Proteomes" id="UP000240381"/>
    </source>
</evidence>
<comment type="caution">
    <text evidence="2">The sequence shown here is derived from an EMBL/GenBank/DDBJ whole genome shotgun (WGS) entry which is preliminary data.</text>
</comment>
<dbReference type="AlphaFoldDB" id="A0A2R6BG55"/>
<dbReference type="InterPro" id="IPR007404">
    <property type="entry name" value="YdjM-like"/>
</dbReference>
<evidence type="ECO:0000313" key="2">
    <source>
        <dbReference type="EMBL" id="PSN97585.1"/>
    </source>
</evidence>
<dbReference type="EMBL" id="NEXM01000054">
    <property type="protein sequence ID" value="PSN97585.1"/>
    <property type="molecule type" value="Genomic_DNA"/>
</dbReference>
<feature type="transmembrane region" description="Helical" evidence="1">
    <location>
        <begin position="61"/>
        <end position="84"/>
    </location>
</feature>
<sequence length="286" mass="32712">MNLNSHILFAMAVGMAVFHDVKICVLLGIGAALPDLDREYILTNKLSLAKHQLHRALFHNIFFAFGMYLFNPFLGLGVILHIMLDMLTSPTDRGVEVLFPLDRIIQDFHLDYDGILKEKRRILWYLEDPLRVITRTTEKELAPTSKSPWVRVYGPFKNSRIADWTVFYSSIIFLILFDSQDLVAWTLQLLLALKQYFPLITGIVLFYMGGEIWRRKLQSSGKGRTIIAVLMLSGVAVLVYGCFRIFSPPSFIFDDIKTIVFAILSFLTGVVIAFVHVKKRHKIATL</sequence>
<protein>
    <submittedName>
        <fullName evidence="2">Uncharacterized protein</fullName>
    </submittedName>
</protein>
<organism evidence="2 3">
    <name type="scientific">Candidatus Marsarchaeota G2 archaeon ECH_B_SAG-F08</name>
    <dbReference type="NCBI Taxonomy" id="1978165"/>
    <lineage>
        <taxon>Archaea</taxon>
        <taxon>Candidatus Marsarchaeota</taxon>
        <taxon>Candidatus Marsarchaeota group 2</taxon>
    </lineage>
</organism>
<gene>
    <name evidence="2" type="ORF">B9Q11_03825</name>
</gene>
<evidence type="ECO:0000256" key="1">
    <source>
        <dbReference type="SAM" id="Phobius"/>
    </source>
</evidence>
<feature type="transmembrane region" description="Helical" evidence="1">
    <location>
        <begin position="258"/>
        <end position="277"/>
    </location>
</feature>
<keyword evidence="1" id="KW-1133">Transmembrane helix</keyword>
<feature type="transmembrane region" description="Helical" evidence="1">
    <location>
        <begin position="7"/>
        <end position="33"/>
    </location>
</feature>
<reference evidence="2 3" key="1">
    <citation type="submission" date="2017-04" db="EMBL/GenBank/DDBJ databases">
        <title>Novel microbial lineages endemic to geothermal iron-oxide mats fill important gaps in the evolutionary history of Archaea.</title>
        <authorList>
            <person name="Jay Z.J."/>
            <person name="Beam J.P."/>
            <person name="Dlakic M."/>
            <person name="Rusch D.B."/>
            <person name="Kozubal M.A."/>
            <person name="Inskeep W.P."/>
        </authorList>
    </citation>
    <scope>NUCLEOTIDE SEQUENCE [LARGE SCALE GENOMIC DNA]</scope>
    <source>
        <strain evidence="2">ECH_B_SAG-F08</strain>
    </source>
</reference>
<accession>A0A2R6BG55</accession>
<dbReference type="Pfam" id="PF04307">
    <property type="entry name" value="YdjM"/>
    <property type="match status" value="1"/>
</dbReference>
<feature type="transmembrane region" description="Helical" evidence="1">
    <location>
        <begin position="225"/>
        <end position="246"/>
    </location>
</feature>
<dbReference type="Proteomes" id="UP000240381">
    <property type="component" value="Unassembled WGS sequence"/>
</dbReference>
<feature type="transmembrane region" description="Helical" evidence="1">
    <location>
        <begin position="161"/>
        <end position="177"/>
    </location>
</feature>
<proteinExistence type="predicted"/>
<feature type="transmembrane region" description="Helical" evidence="1">
    <location>
        <begin position="197"/>
        <end position="213"/>
    </location>
</feature>
<name>A0A2R6BG55_9ARCH</name>
<keyword evidence="1" id="KW-0472">Membrane</keyword>